<feature type="non-terminal residue" evidence="1">
    <location>
        <position position="28"/>
    </location>
</feature>
<protein>
    <submittedName>
        <fullName evidence="1">Uncharacterized protein</fullName>
    </submittedName>
</protein>
<organism evidence="1">
    <name type="scientific">human gut metagenome</name>
    <dbReference type="NCBI Taxonomy" id="408170"/>
    <lineage>
        <taxon>unclassified sequences</taxon>
        <taxon>metagenomes</taxon>
        <taxon>organismal metagenomes</taxon>
    </lineage>
</organism>
<reference evidence="1" key="1">
    <citation type="journal article" date="2013" name="Environ. Microbiol.">
        <title>Microbiota from the distal guts of lean and obese adolescents exhibit partial functional redundancy besides clear differences in community structure.</title>
        <authorList>
            <person name="Ferrer M."/>
            <person name="Ruiz A."/>
            <person name="Lanza F."/>
            <person name="Haange S.B."/>
            <person name="Oberbach A."/>
            <person name="Till H."/>
            <person name="Bargiela R."/>
            <person name="Campoy C."/>
            <person name="Segura M.T."/>
            <person name="Richter M."/>
            <person name="von Bergen M."/>
            <person name="Seifert J."/>
            <person name="Suarez A."/>
        </authorList>
    </citation>
    <scope>NUCLEOTIDE SEQUENCE</scope>
</reference>
<dbReference type="EMBL" id="AJWZ01001855">
    <property type="protein sequence ID" value="EKC72582.1"/>
    <property type="molecule type" value="Genomic_DNA"/>
</dbReference>
<name>K1THQ6_9ZZZZ</name>
<proteinExistence type="predicted"/>
<dbReference type="AlphaFoldDB" id="K1THQ6"/>
<accession>K1THQ6</accession>
<comment type="caution">
    <text evidence="1">The sequence shown here is derived from an EMBL/GenBank/DDBJ whole genome shotgun (WGS) entry which is preliminary data.</text>
</comment>
<gene>
    <name evidence="1" type="ORF">OBE_02820</name>
</gene>
<evidence type="ECO:0000313" key="1">
    <source>
        <dbReference type="EMBL" id="EKC72582.1"/>
    </source>
</evidence>
<sequence>MVEREMKSSLKYMEKMKENGVKIPIVRG</sequence>